<evidence type="ECO:0000313" key="2">
    <source>
        <dbReference type="Proteomes" id="UP000198990"/>
    </source>
</evidence>
<reference evidence="2" key="1">
    <citation type="submission" date="2016-10" db="EMBL/GenBank/DDBJ databases">
        <authorList>
            <person name="Varghese N."/>
            <person name="Submissions S."/>
        </authorList>
    </citation>
    <scope>NUCLEOTIDE SEQUENCE [LARGE SCALE GENOMIC DNA]</scope>
    <source>
        <strain evidence="2">DSM 16471</strain>
    </source>
</reference>
<dbReference type="PANTHER" id="PTHR37489:SF1">
    <property type="entry name" value="DUF3500 DOMAIN-CONTAINING PROTEIN"/>
    <property type="match status" value="1"/>
</dbReference>
<dbReference type="PANTHER" id="PTHR37489">
    <property type="entry name" value="DUF3500 DOMAIN-CONTAINING PROTEIN"/>
    <property type="match status" value="1"/>
</dbReference>
<dbReference type="AlphaFoldDB" id="A0A1H7LY57"/>
<name>A0A1H7LY57_9FLAO</name>
<dbReference type="RefSeq" id="WP_091621742.1">
    <property type="nucleotide sequence ID" value="NZ_FNZN01000002.1"/>
</dbReference>
<sequence>MVLHLKKNILLFVVAILPVLGISQDVTIVNQFIRSMTDAQKEQIVYEFNADDRDDWHFLPWSSYERQGLSLKELRTEQKELVHKLLRSSLSDTGYKQTTEIIGLENVLAASSGDPVYRDPERYYVSIYGDPTQEDVWMWSFEGHHVSLHFTTVADAVSYTPRFFGSNPGRIMEGERKGFSPLVHEEDMGLQLIHMLSSEQRKTAIISNKTYNDIISFNKPVAEKPAPEGILVNNLTDGQKKLVMDIIYEYASTIPADQAMARISKIRKEELDEMRFAWAGATELGKAHYYRIQGKTFMIEFDNSQNNANHIHTVWRDFDGDFGRDLLKEHYTNHEHQH</sequence>
<dbReference type="Proteomes" id="UP000198990">
    <property type="component" value="Unassembled WGS sequence"/>
</dbReference>
<dbReference type="Pfam" id="PF12006">
    <property type="entry name" value="DUF3500"/>
    <property type="match status" value="1"/>
</dbReference>
<dbReference type="EMBL" id="FNZN01000002">
    <property type="protein sequence ID" value="SEL03906.1"/>
    <property type="molecule type" value="Genomic_DNA"/>
</dbReference>
<evidence type="ECO:0000313" key="1">
    <source>
        <dbReference type="EMBL" id="SEL03906.1"/>
    </source>
</evidence>
<evidence type="ECO:0008006" key="3">
    <source>
        <dbReference type="Google" id="ProtNLM"/>
    </source>
</evidence>
<organism evidence="1 2">
    <name type="scientific">Maribacter orientalis</name>
    <dbReference type="NCBI Taxonomy" id="228957"/>
    <lineage>
        <taxon>Bacteria</taxon>
        <taxon>Pseudomonadati</taxon>
        <taxon>Bacteroidota</taxon>
        <taxon>Flavobacteriia</taxon>
        <taxon>Flavobacteriales</taxon>
        <taxon>Flavobacteriaceae</taxon>
        <taxon>Maribacter</taxon>
    </lineage>
</organism>
<dbReference type="STRING" id="228957.SAMN04488008_102668"/>
<keyword evidence="2" id="KW-1185">Reference proteome</keyword>
<gene>
    <name evidence="1" type="ORF">SAMN04488008_102668</name>
</gene>
<dbReference type="InterPro" id="IPR021889">
    <property type="entry name" value="DUF3500"/>
</dbReference>
<accession>A0A1H7LY57</accession>
<proteinExistence type="predicted"/>
<protein>
    <recommendedName>
        <fullName evidence="3">DUF3500 domain-containing protein</fullName>
    </recommendedName>
</protein>
<dbReference type="OrthoDB" id="581140at2"/>